<sequence>MPTPTHTRMIQPASAQTLHCACCGRPFTRASGRGPAPLYCSADCRTQIRIRQRVWSSRPGYAAANGTANHRPTQFEPTLFETACAS</sequence>
<organism evidence="1 2">
    <name type="scientific">Azospirillum brasilense</name>
    <dbReference type="NCBI Taxonomy" id="192"/>
    <lineage>
        <taxon>Bacteria</taxon>
        <taxon>Pseudomonadati</taxon>
        <taxon>Pseudomonadota</taxon>
        <taxon>Alphaproteobacteria</taxon>
        <taxon>Rhodospirillales</taxon>
        <taxon>Azospirillaceae</taxon>
        <taxon>Azospirillum</taxon>
    </lineage>
</organism>
<dbReference type="AlphaFoldDB" id="A0A560CKX1"/>
<dbReference type="EMBL" id="VITH01000003">
    <property type="protein sequence ID" value="TWA85457.1"/>
    <property type="molecule type" value="Genomic_DNA"/>
</dbReference>
<reference evidence="1 2" key="1">
    <citation type="submission" date="2019-06" db="EMBL/GenBank/DDBJ databases">
        <title>Genomic Encyclopedia of Type Strains, Phase IV (KMG-V): Genome sequencing to study the core and pangenomes of soil and plant-associated prokaryotes.</title>
        <authorList>
            <person name="Whitman W."/>
        </authorList>
    </citation>
    <scope>NUCLEOTIDE SEQUENCE [LARGE SCALE GENOMIC DNA]</scope>
    <source>
        <strain evidence="1 2">BR 11650</strain>
    </source>
</reference>
<protein>
    <submittedName>
        <fullName evidence="1">Uncharacterized protein</fullName>
    </submittedName>
</protein>
<evidence type="ECO:0000313" key="1">
    <source>
        <dbReference type="EMBL" id="TWA85457.1"/>
    </source>
</evidence>
<accession>A0A560CKX1</accession>
<proteinExistence type="predicted"/>
<gene>
    <name evidence="1" type="ORF">FBZ83_10348</name>
</gene>
<comment type="caution">
    <text evidence="1">The sequence shown here is derived from an EMBL/GenBank/DDBJ whole genome shotgun (WGS) entry which is preliminary data.</text>
</comment>
<dbReference type="RefSeq" id="WP_247888189.1">
    <property type="nucleotide sequence ID" value="NZ_VITH01000003.1"/>
</dbReference>
<dbReference type="Proteomes" id="UP000318529">
    <property type="component" value="Unassembled WGS sequence"/>
</dbReference>
<evidence type="ECO:0000313" key="2">
    <source>
        <dbReference type="Proteomes" id="UP000318529"/>
    </source>
</evidence>
<name>A0A560CKX1_AZOBR</name>